<dbReference type="Proteomes" id="UP000324974">
    <property type="component" value="Chromosome"/>
</dbReference>
<dbReference type="AlphaFoldDB" id="A0A5C1ABG8"/>
<evidence type="ECO:0000259" key="2">
    <source>
        <dbReference type="Pfam" id="PF13579"/>
    </source>
</evidence>
<dbReference type="Pfam" id="PF00534">
    <property type="entry name" value="Glycos_transf_1"/>
    <property type="match status" value="1"/>
</dbReference>
<dbReference type="PANTHER" id="PTHR45947:SF3">
    <property type="entry name" value="SULFOQUINOVOSYL TRANSFERASE SQD2"/>
    <property type="match status" value="1"/>
</dbReference>
<dbReference type="InterPro" id="IPR050194">
    <property type="entry name" value="Glycosyltransferase_grp1"/>
</dbReference>
<proteinExistence type="predicted"/>
<protein>
    <submittedName>
        <fullName evidence="3">GT4 family glycosyltransferase</fullName>
    </submittedName>
</protein>
<dbReference type="Gene3D" id="3.40.50.2000">
    <property type="entry name" value="Glycogen Phosphorylase B"/>
    <property type="match status" value="2"/>
</dbReference>
<feature type="domain" description="Glycosyl transferase family 1" evidence="1">
    <location>
        <begin position="194"/>
        <end position="357"/>
    </location>
</feature>
<organism evidence="3 4">
    <name type="scientific">Limnoglobus roseus</name>
    <dbReference type="NCBI Taxonomy" id="2598579"/>
    <lineage>
        <taxon>Bacteria</taxon>
        <taxon>Pseudomonadati</taxon>
        <taxon>Planctomycetota</taxon>
        <taxon>Planctomycetia</taxon>
        <taxon>Gemmatales</taxon>
        <taxon>Gemmataceae</taxon>
        <taxon>Limnoglobus</taxon>
    </lineage>
</organism>
<evidence type="ECO:0000313" key="3">
    <source>
        <dbReference type="EMBL" id="QEL15567.1"/>
    </source>
</evidence>
<dbReference type="EMBL" id="CP042425">
    <property type="protein sequence ID" value="QEL15567.1"/>
    <property type="molecule type" value="Genomic_DNA"/>
</dbReference>
<dbReference type="CDD" id="cd03801">
    <property type="entry name" value="GT4_PimA-like"/>
    <property type="match status" value="1"/>
</dbReference>
<dbReference type="Pfam" id="PF13579">
    <property type="entry name" value="Glyco_trans_4_4"/>
    <property type="match status" value="1"/>
</dbReference>
<accession>A0A5C1ABG8</accession>
<evidence type="ECO:0000313" key="4">
    <source>
        <dbReference type="Proteomes" id="UP000324974"/>
    </source>
</evidence>
<sequence>MGGSGQYFWEIVRRMPEDRIVVMTDSIDGGDVFDATHPVPTVRLPMAFAETGGLSRRGFLEYWRFARKVREVCDRHEIDFIWCGRCVPEGWVAWQVNRLTGLPYLVSAHGEEVTLPVAGGQSGVMTSRQHRWMARQVFKRAAGVVANSDNTRRILRSDWAVPGGRLHRLTPGVDSDFFRPVDPCPATRYRLGWTNRRVLVTVGRLHARKGHGLMLAALRRVREEVPNVLYAIVGDGPERENLARQVADLRLQNHVQFFGEAERAMMLQIYQQADAFVLPNRQVGTEIEGFGMVLLEAQACGKPVIAGASGGTAETLRQFETGLLVDATDTDALASAACLLLLNPQLSERMGRAARAWALQQFKWTALVEQFGGLVANMPD</sequence>
<gene>
    <name evidence="3" type="ORF">PX52LOC_02492</name>
</gene>
<dbReference type="SUPFAM" id="SSF53756">
    <property type="entry name" value="UDP-Glycosyltransferase/glycogen phosphorylase"/>
    <property type="match status" value="1"/>
</dbReference>
<name>A0A5C1ABG8_9BACT</name>
<evidence type="ECO:0000259" key="1">
    <source>
        <dbReference type="Pfam" id="PF00534"/>
    </source>
</evidence>
<keyword evidence="4" id="KW-1185">Reference proteome</keyword>
<feature type="domain" description="Glycosyltransferase subfamily 4-like N-terminal" evidence="2">
    <location>
        <begin position="2"/>
        <end position="172"/>
    </location>
</feature>
<reference evidence="4" key="1">
    <citation type="submission" date="2019-08" db="EMBL/GenBank/DDBJ databases">
        <title>Limnoglobus roseus gen. nov., sp. nov., a novel freshwater planctomycete with a giant genome from the family Gemmataceae.</title>
        <authorList>
            <person name="Kulichevskaya I.S."/>
            <person name="Naumoff D.G."/>
            <person name="Miroshnikov K."/>
            <person name="Ivanova A."/>
            <person name="Philippov D.A."/>
            <person name="Hakobyan A."/>
            <person name="Rijpstra I.C."/>
            <person name="Sinninghe Damste J.S."/>
            <person name="Liesack W."/>
            <person name="Dedysh S.N."/>
        </authorList>
    </citation>
    <scope>NUCLEOTIDE SEQUENCE [LARGE SCALE GENOMIC DNA]</scope>
    <source>
        <strain evidence="4">PX52</strain>
    </source>
</reference>
<dbReference type="InterPro" id="IPR028098">
    <property type="entry name" value="Glyco_trans_4-like_N"/>
</dbReference>
<dbReference type="GO" id="GO:0016758">
    <property type="term" value="F:hexosyltransferase activity"/>
    <property type="evidence" value="ECO:0007669"/>
    <property type="project" value="TreeGrafter"/>
</dbReference>
<dbReference type="KEGG" id="lrs:PX52LOC_02492"/>
<keyword evidence="3" id="KW-0808">Transferase</keyword>
<dbReference type="PANTHER" id="PTHR45947">
    <property type="entry name" value="SULFOQUINOVOSYL TRANSFERASE SQD2"/>
    <property type="match status" value="1"/>
</dbReference>
<dbReference type="InterPro" id="IPR001296">
    <property type="entry name" value="Glyco_trans_1"/>
</dbReference>